<feature type="domain" description="Thioredoxin" evidence="12">
    <location>
        <begin position="17"/>
        <end position="193"/>
    </location>
</feature>
<protein>
    <recommendedName>
        <fullName evidence="2">thioredoxin-dependent peroxiredoxin</fullName>
        <ecNumber evidence="2">1.11.1.24</ecNumber>
    </recommendedName>
    <alternativeName>
        <fullName evidence="8">Thioredoxin peroxidase</fullName>
    </alternativeName>
    <alternativeName>
        <fullName evidence="10">Thioredoxin-dependent peroxiredoxin Bcp</fullName>
    </alternativeName>
</protein>
<evidence type="ECO:0000313" key="14">
    <source>
        <dbReference type="Proteomes" id="UP001202831"/>
    </source>
</evidence>
<evidence type="ECO:0000256" key="8">
    <source>
        <dbReference type="ARBA" id="ARBA00032824"/>
    </source>
</evidence>
<dbReference type="EMBL" id="JAKIKT010000002">
    <property type="protein sequence ID" value="MCL2913647.1"/>
    <property type="molecule type" value="Genomic_DNA"/>
</dbReference>
<name>A0ABT0N5C2_9GAMM</name>
<proteinExistence type="inferred from homology"/>
<keyword evidence="7" id="KW-0676">Redox-active center</keyword>
<keyword evidence="5" id="KW-0560">Oxidoreductase</keyword>
<dbReference type="Pfam" id="PF00578">
    <property type="entry name" value="AhpC-TSA"/>
    <property type="match status" value="1"/>
</dbReference>
<evidence type="ECO:0000256" key="6">
    <source>
        <dbReference type="ARBA" id="ARBA00023157"/>
    </source>
</evidence>
<dbReference type="PANTHER" id="PTHR42801:SF7">
    <property type="entry name" value="SLL1159 PROTEIN"/>
    <property type="match status" value="1"/>
</dbReference>
<evidence type="ECO:0000256" key="5">
    <source>
        <dbReference type="ARBA" id="ARBA00023002"/>
    </source>
</evidence>
<dbReference type="Proteomes" id="UP001202831">
    <property type="component" value="Unassembled WGS sequence"/>
</dbReference>
<evidence type="ECO:0000256" key="1">
    <source>
        <dbReference type="ARBA" id="ARBA00003330"/>
    </source>
</evidence>
<dbReference type="PROSITE" id="PS51352">
    <property type="entry name" value="THIOREDOXIN_2"/>
    <property type="match status" value="1"/>
</dbReference>
<evidence type="ECO:0000256" key="3">
    <source>
        <dbReference type="ARBA" id="ARBA00022559"/>
    </source>
</evidence>
<evidence type="ECO:0000256" key="11">
    <source>
        <dbReference type="ARBA" id="ARBA00049091"/>
    </source>
</evidence>
<reference evidence="13 14" key="1">
    <citation type="submission" date="2022-01" db="EMBL/GenBank/DDBJ databases">
        <title>Whole genome-based taxonomy of the Shewanellaceae.</title>
        <authorList>
            <person name="Martin-Rodriguez A.J."/>
        </authorList>
    </citation>
    <scope>NUCLEOTIDE SEQUENCE [LARGE SCALE GENOMIC DNA]</scope>
    <source>
        <strain evidence="13 14">DSM 21332</strain>
    </source>
</reference>
<sequence>MLAKAEIAPDAVSVAPLLNGETLPDVALRDIDGNKVDLKALVSQKPSILFFYRGGWCPYCNAQMGQLKAIEPRLLEMGFQLIGISPDSPEKLKASIRDNKLDYMLLSDANLDAAQAFGLAFFTDEKTSARYLSRMPLESLVRSNRDGHKRLVLPVPAIYMLDKQGLVHFQYVNPNFKVRPAPELILTAAGLLPNN</sequence>
<keyword evidence="14" id="KW-1185">Reference proteome</keyword>
<dbReference type="InterPro" id="IPR036249">
    <property type="entry name" value="Thioredoxin-like_sf"/>
</dbReference>
<dbReference type="InterPro" id="IPR013766">
    <property type="entry name" value="Thioredoxin_domain"/>
</dbReference>
<accession>A0ABT0N5C2</accession>
<dbReference type="EC" id="1.11.1.24" evidence="2"/>
<evidence type="ECO:0000256" key="7">
    <source>
        <dbReference type="ARBA" id="ARBA00023284"/>
    </source>
</evidence>
<dbReference type="CDD" id="cd02970">
    <property type="entry name" value="PRX_like2"/>
    <property type="match status" value="1"/>
</dbReference>
<evidence type="ECO:0000256" key="4">
    <source>
        <dbReference type="ARBA" id="ARBA00022862"/>
    </source>
</evidence>
<evidence type="ECO:0000313" key="13">
    <source>
        <dbReference type="EMBL" id="MCL2913647.1"/>
    </source>
</evidence>
<keyword evidence="6" id="KW-1015">Disulfide bond</keyword>
<comment type="similarity">
    <text evidence="9">Belongs to the peroxiredoxin family. BCP/PrxQ subfamily.</text>
</comment>
<evidence type="ECO:0000256" key="2">
    <source>
        <dbReference type="ARBA" id="ARBA00013017"/>
    </source>
</evidence>
<evidence type="ECO:0000256" key="9">
    <source>
        <dbReference type="ARBA" id="ARBA00038489"/>
    </source>
</evidence>
<dbReference type="PANTHER" id="PTHR42801">
    <property type="entry name" value="THIOREDOXIN-DEPENDENT PEROXIDE REDUCTASE"/>
    <property type="match status" value="1"/>
</dbReference>
<keyword evidence="4" id="KW-0049">Antioxidant</keyword>
<comment type="catalytic activity">
    <reaction evidence="11">
        <text>a hydroperoxide + [thioredoxin]-dithiol = an alcohol + [thioredoxin]-disulfide + H2O</text>
        <dbReference type="Rhea" id="RHEA:62620"/>
        <dbReference type="Rhea" id="RHEA-COMP:10698"/>
        <dbReference type="Rhea" id="RHEA-COMP:10700"/>
        <dbReference type="ChEBI" id="CHEBI:15377"/>
        <dbReference type="ChEBI" id="CHEBI:29950"/>
        <dbReference type="ChEBI" id="CHEBI:30879"/>
        <dbReference type="ChEBI" id="CHEBI:35924"/>
        <dbReference type="ChEBI" id="CHEBI:50058"/>
        <dbReference type="EC" id="1.11.1.24"/>
    </reaction>
</comment>
<keyword evidence="3" id="KW-0575">Peroxidase</keyword>
<dbReference type="Gene3D" id="3.40.30.10">
    <property type="entry name" value="Glutaredoxin"/>
    <property type="match status" value="1"/>
</dbReference>
<comment type="caution">
    <text evidence="13">The sequence shown here is derived from an EMBL/GenBank/DDBJ whole genome shotgun (WGS) entry which is preliminary data.</text>
</comment>
<gene>
    <name evidence="13" type="ORF">L2725_07565</name>
</gene>
<evidence type="ECO:0000256" key="10">
    <source>
        <dbReference type="ARBA" id="ARBA00042639"/>
    </source>
</evidence>
<dbReference type="InterPro" id="IPR050924">
    <property type="entry name" value="Peroxiredoxin_BCP/PrxQ"/>
</dbReference>
<dbReference type="SUPFAM" id="SSF52833">
    <property type="entry name" value="Thioredoxin-like"/>
    <property type="match status" value="1"/>
</dbReference>
<dbReference type="InterPro" id="IPR000866">
    <property type="entry name" value="AhpC/TSA"/>
</dbReference>
<organism evidence="13 14">
    <name type="scientific">Shewanella corallii</name>
    <dbReference type="NCBI Taxonomy" id="560080"/>
    <lineage>
        <taxon>Bacteria</taxon>
        <taxon>Pseudomonadati</taxon>
        <taxon>Pseudomonadota</taxon>
        <taxon>Gammaproteobacteria</taxon>
        <taxon>Alteromonadales</taxon>
        <taxon>Shewanellaceae</taxon>
        <taxon>Shewanella</taxon>
    </lineage>
</organism>
<comment type="function">
    <text evidence="1">Thiol-specific peroxidase that catalyzes the reduction of hydrogen peroxide and organic hydroperoxides to water and alcohols, respectively. Plays a role in cell protection against oxidative stress by detoxifying peroxides and as sensor of hydrogen peroxide-mediated signaling events.</text>
</comment>
<evidence type="ECO:0000259" key="12">
    <source>
        <dbReference type="PROSITE" id="PS51352"/>
    </source>
</evidence>